<proteinExistence type="predicted"/>
<accession>A0A6V7P0Y9</accession>
<name>A0A6V7P0Y9_ANACO</name>
<protein>
    <submittedName>
        <fullName evidence="1">Uncharacterized protein</fullName>
    </submittedName>
</protein>
<dbReference type="AlphaFoldDB" id="A0A6V7P0Y9"/>
<gene>
    <name evidence="1" type="ORF">CB5_LOCUS7527</name>
</gene>
<sequence>MDPSPHPDFFHRRFVFLRRFRIWINPPWRSVSSCRFLYPHDYPFGYIMTALTVILPASDNLFFFAHMDSSLNVNVSFRQLLHNICVQFSLPPPRYRMTVLTDGRLCSHVDVEVPRSSRFMEIITCHGAPFSEANQTQEDAACVAIKRLSNKLALKLEMLIWRTRNIIKTYMIVLVKSIWNFKMSMK</sequence>
<reference evidence="1" key="1">
    <citation type="submission" date="2020-07" db="EMBL/GenBank/DDBJ databases">
        <authorList>
            <person name="Lin J."/>
        </authorList>
    </citation>
    <scope>NUCLEOTIDE SEQUENCE</scope>
</reference>
<evidence type="ECO:0000313" key="1">
    <source>
        <dbReference type="EMBL" id="CAD1824316.1"/>
    </source>
</evidence>
<organism evidence="1">
    <name type="scientific">Ananas comosus var. bracteatus</name>
    <name type="common">red pineapple</name>
    <dbReference type="NCBI Taxonomy" id="296719"/>
    <lineage>
        <taxon>Eukaryota</taxon>
        <taxon>Viridiplantae</taxon>
        <taxon>Streptophyta</taxon>
        <taxon>Embryophyta</taxon>
        <taxon>Tracheophyta</taxon>
        <taxon>Spermatophyta</taxon>
        <taxon>Magnoliopsida</taxon>
        <taxon>Liliopsida</taxon>
        <taxon>Poales</taxon>
        <taxon>Bromeliaceae</taxon>
        <taxon>Bromelioideae</taxon>
        <taxon>Ananas</taxon>
    </lineage>
</organism>
<dbReference type="EMBL" id="LR862144">
    <property type="protein sequence ID" value="CAD1824316.1"/>
    <property type="molecule type" value="Genomic_DNA"/>
</dbReference>